<dbReference type="Proteomes" id="UP000035704">
    <property type="component" value="Chromosome"/>
</dbReference>
<proteinExistence type="predicted"/>
<accession>A0A0D8I963</accession>
<organism evidence="1 2">
    <name type="scientific">Clostridium aceticum</name>
    <dbReference type="NCBI Taxonomy" id="84022"/>
    <lineage>
        <taxon>Bacteria</taxon>
        <taxon>Bacillati</taxon>
        <taxon>Bacillota</taxon>
        <taxon>Clostridia</taxon>
        <taxon>Eubacteriales</taxon>
        <taxon>Clostridiaceae</taxon>
        <taxon>Clostridium</taxon>
    </lineage>
</organism>
<dbReference type="PATRIC" id="fig|84022.5.peg.626"/>
<dbReference type="EMBL" id="CP009687">
    <property type="protein sequence ID" value="AKL96136.1"/>
    <property type="molecule type" value="Genomic_DNA"/>
</dbReference>
<dbReference type="AlphaFoldDB" id="A0A0D8I963"/>
<protein>
    <submittedName>
        <fullName evidence="1">Uncharacterized protein</fullName>
    </submittedName>
</protein>
<evidence type="ECO:0000313" key="1">
    <source>
        <dbReference type="EMBL" id="AKL96136.1"/>
    </source>
</evidence>
<sequence length="90" mass="11224">MFYDTEVKILKDSTRDSVEKTIYADVQPYLRHYSFEDGYDIYITKRMFCEKEESITMDTYLLIEDKKYKVMEIKKWQDYLEVWLYESRRD</sequence>
<name>A0A0D8I963_9CLOT</name>
<dbReference type="STRING" id="84022.CACET_c26910"/>
<dbReference type="KEGG" id="cace:CACET_c26910"/>
<dbReference type="RefSeq" id="WP_044825173.1">
    <property type="nucleotide sequence ID" value="NZ_CP009687.1"/>
</dbReference>
<gene>
    <name evidence="1" type="ORF">CACET_c26910</name>
</gene>
<dbReference type="OrthoDB" id="1808294at2"/>
<keyword evidence="2" id="KW-1185">Reference proteome</keyword>
<evidence type="ECO:0000313" key="2">
    <source>
        <dbReference type="Proteomes" id="UP000035704"/>
    </source>
</evidence>
<reference evidence="1 2" key="1">
    <citation type="submission" date="2014-10" db="EMBL/GenBank/DDBJ databases">
        <title>Genome sequence of Clostridium aceticum DSM 1496.</title>
        <authorList>
            <person name="Poehlein A."/>
            <person name="Schiel-Bengelsdorf B."/>
            <person name="Gottschalk G."/>
            <person name="Duerre P."/>
            <person name="Daniel R."/>
        </authorList>
    </citation>
    <scope>NUCLEOTIDE SEQUENCE [LARGE SCALE GENOMIC DNA]</scope>
    <source>
        <strain evidence="1 2">DSM 1496</strain>
    </source>
</reference>